<reference evidence="1 2" key="1">
    <citation type="submission" date="2019-04" db="EMBL/GenBank/DDBJ databases">
        <title>Friends and foes A comparative genomics study of 23 Aspergillus species from section Flavi.</title>
        <authorList>
            <consortium name="DOE Joint Genome Institute"/>
            <person name="Kjaerbolling I."/>
            <person name="Vesth T."/>
            <person name="Frisvad J.C."/>
            <person name="Nybo J.L."/>
            <person name="Theobald S."/>
            <person name="Kildgaard S."/>
            <person name="Isbrandt T."/>
            <person name="Kuo A."/>
            <person name="Sato A."/>
            <person name="Lyhne E.K."/>
            <person name="Kogle M.E."/>
            <person name="Wiebenga A."/>
            <person name="Kun R.S."/>
            <person name="Lubbers R.J."/>
            <person name="Makela M.R."/>
            <person name="Barry K."/>
            <person name="Chovatia M."/>
            <person name="Clum A."/>
            <person name="Daum C."/>
            <person name="Haridas S."/>
            <person name="He G."/>
            <person name="LaButti K."/>
            <person name="Lipzen A."/>
            <person name="Mondo S."/>
            <person name="Riley R."/>
            <person name="Salamov A."/>
            <person name="Simmons B.A."/>
            <person name="Magnuson J.K."/>
            <person name="Henrissat B."/>
            <person name="Mortensen U.H."/>
            <person name="Larsen T.O."/>
            <person name="Devries R.P."/>
            <person name="Grigoriev I.V."/>
            <person name="Machida M."/>
            <person name="Baker S.E."/>
            <person name="Andersen M.R."/>
        </authorList>
    </citation>
    <scope>NUCLEOTIDE SEQUENCE [LARGE SCALE GENOMIC DNA]</scope>
    <source>
        <strain evidence="1 2">CBS 151.66</strain>
    </source>
</reference>
<accession>A0A5N5WTM4</accession>
<dbReference type="OrthoDB" id="3525185at2759"/>
<name>A0A5N5WTM4_9EURO</name>
<dbReference type="EMBL" id="ML732266">
    <property type="protein sequence ID" value="KAB8071669.1"/>
    <property type="molecule type" value="Genomic_DNA"/>
</dbReference>
<gene>
    <name evidence="1" type="ORF">BDV29DRAFT_178778</name>
</gene>
<organism evidence="1 2">
    <name type="scientific">Aspergillus leporis</name>
    <dbReference type="NCBI Taxonomy" id="41062"/>
    <lineage>
        <taxon>Eukaryota</taxon>
        <taxon>Fungi</taxon>
        <taxon>Dikarya</taxon>
        <taxon>Ascomycota</taxon>
        <taxon>Pezizomycotina</taxon>
        <taxon>Eurotiomycetes</taxon>
        <taxon>Eurotiomycetidae</taxon>
        <taxon>Eurotiales</taxon>
        <taxon>Aspergillaceae</taxon>
        <taxon>Aspergillus</taxon>
        <taxon>Aspergillus subgen. Circumdati</taxon>
    </lineage>
</organism>
<evidence type="ECO:0000313" key="2">
    <source>
        <dbReference type="Proteomes" id="UP000326565"/>
    </source>
</evidence>
<dbReference type="Proteomes" id="UP000326565">
    <property type="component" value="Unassembled WGS sequence"/>
</dbReference>
<dbReference type="AlphaFoldDB" id="A0A5N5WTM4"/>
<sequence length="97" mass="10719">MYSHSLSSQALMRHRTTISDSCHSYFLSDVFQTGLDVFGRSSYIDWMAFTPNLDVDEPSLRSALLALGAARLGQRTKDQRLTQFSAQSSGPTTEALA</sequence>
<evidence type="ECO:0000313" key="1">
    <source>
        <dbReference type="EMBL" id="KAB8071669.1"/>
    </source>
</evidence>
<keyword evidence="2" id="KW-1185">Reference proteome</keyword>
<protein>
    <submittedName>
        <fullName evidence="1">Uncharacterized protein</fullName>
    </submittedName>
</protein>
<proteinExistence type="predicted"/>